<dbReference type="PROSITE" id="PS50853">
    <property type="entry name" value="FN3"/>
    <property type="match status" value="1"/>
</dbReference>
<dbReference type="Proteomes" id="UP000230750">
    <property type="component" value="Unassembled WGS sequence"/>
</dbReference>
<evidence type="ECO:0000259" key="2">
    <source>
        <dbReference type="PROSITE" id="PS50825"/>
    </source>
</evidence>
<dbReference type="PROSITE" id="PS50825">
    <property type="entry name" value="HYR"/>
    <property type="match status" value="2"/>
</dbReference>
<organism evidence="4 5">
    <name type="scientific">Stichopus japonicus</name>
    <name type="common">Sea cucumber</name>
    <dbReference type="NCBI Taxonomy" id="307972"/>
    <lineage>
        <taxon>Eukaryota</taxon>
        <taxon>Metazoa</taxon>
        <taxon>Echinodermata</taxon>
        <taxon>Eleutherozoa</taxon>
        <taxon>Echinozoa</taxon>
        <taxon>Holothuroidea</taxon>
        <taxon>Aspidochirotacea</taxon>
        <taxon>Aspidochirotida</taxon>
        <taxon>Stichopodidae</taxon>
        <taxon>Apostichopus</taxon>
    </lineage>
</organism>
<evidence type="ECO:0000313" key="5">
    <source>
        <dbReference type="Proteomes" id="UP000230750"/>
    </source>
</evidence>
<name>A0A2G8L865_STIJA</name>
<reference evidence="4 5" key="1">
    <citation type="journal article" date="2017" name="PLoS Biol.">
        <title>The sea cucumber genome provides insights into morphological evolution and visceral regeneration.</title>
        <authorList>
            <person name="Zhang X."/>
            <person name="Sun L."/>
            <person name="Yuan J."/>
            <person name="Sun Y."/>
            <person name="Gao Y."/>
            <person name="Zhang L."/>
            <person name="Li S."/>
            <person name="Dai H."/>
            <person name="Hamel J.F."/>
            <person name="Liu C."/>
            <person name="Yu Y."/>
            <person name="Liu S."/>
            <person name="Lin W."/>
            <person name="Guo K."/>
            <person name="Jin S."/>
            <person name="Xu P."/>
            <person name="Storey K.B."/>
            <person name="Huan P."/>
            <person name="Zhang T."/>
            <person name="Zhou Y."/>
            <person name="Zhang J."/>
            <person name="Lin C."/>
            <person name="Li X."/>
            <person name="Xing L."/>
            <person name="Huo D."/>
            <person name="Sun M."/>
            <person name="Wang L."/>
            <person name="Mercier A."/>
            <person name="Li F."/>
            <person name="Yang H."/>
            <person name="Xiang J."/>
        </authorList>
    </citation>
    <scope>NUCLEOTIDE SEQUENCE [LARGE SCALE GENOMIC DNA]</scope>
    <source>
        <strain evidence="4">Shaxun</strain>
        <tissue evidence="4">Muscle</tissue>
    </source>
</reference>
<dbReference type="SUPFAM" id="SSF141072">
    <property type="entry name" value="CalX-like"/>
    <property type="match status" value="1"/>
</dbReference>
<dbReference type="PANTHER" id="PTHR24273:SF32">
    <property type="entry name" value="HYALIN"/>
    <property type="match status" value="1"/>
</dbReference>
<gene>
    <name evidence="4" type="ORF">BSL78_06688</name>
</gene>
<protein>
    <submittedName>
        <fullName evidence="4">Putative hyalin-like</fullName>
    </submittedName>
</protein>
<comment type="caution">
    <text evidence="4">The sequence shown here is derived from an EMBL/GenBank/DDBJ whole genome shotgun (WGS) entry which is preliminary data.</text>
</comment>
<dbReference type="STRING" id="307972.A0A2G8L865"/>
<dbReference type="InterPro" id="IPR036116">
    <property type="entry name" value="FN3_sf"/>
</dbReference>
<dbReference type="EMBL" id="MRZV01000176">
    <property type="protein sequence ID" value="PIK56444.1"/>
    <property type="molecule type" value="Genomic_DNA"/>
</dbReference>
<feature type="domain" description="Fibronectin type-III" evidence="3">
    <location>
        <begin position="255"/>
        <end position="357"/>
    </location>
</feature>
<sequence>MAGSVSISASPDVDFMNIPLDPHQNVTISAGQTCTPVNVLIISDLNQETMSKDFFLVLYDPSPSSSMVHIVSGHSSTRVTITDDDPDTERPTIHNCPDDITVTAPAGAATTTVSWTPPTATDLSGAVTPTSPQNPGDSFTYGSTQVTYTANDGANNFAFCRFLVSVVDNTPPIISDCPSSTTVFGAVSQDDDSVLISWTEPTATDISGTVNSKASRPGQQFSIGSTTVTYTFTDAAGNSAMCSFAVSVFRKLPSISDPPTEVTRTTTSVTITWRPWNEETDVGDPPVVAYIPYYKMDPSQNWMSGSRIQADQTLEYTASSLETDRNYTFSVAAVREGEGGEGPRGPAVPSRHSVLQPMVQCSTGITQFTIYYEIQGDVFSRQEAGTAGPNAETFTVDGSLLEPGRTYNIAVTVTTDQESALSEGSFLTSS</sequence>
<dbReference type="AlphaFoldDB" id="A0A2G8L865"/>
<dbReference type="InterPro" id="IPR003410">
    <property type="entry name" value="HYR_dom"/>
</dbReference>
<keyword evidence="1" id="KW-0677">Repeat</keyword>
<dbReference type="OrthoDB" id="10191399at2759"/>
<dbReference type="InterPro" id="IPR003961">
    <property type="entry name" value="FN3_dom"/>
</dbReference>
<dbReference type="SMART" id="SM00060">
    <property type="entry name" value="FN3"/>
    <property type="match status" value="3"/>
</dbReference>
<keyword evidence="5" id="KW-1185">Reference proteome</keyword>
<dbReference type="InterPro" id="IPR013783">
    <property type="entry name" value="Ig-like_fold"/>
</dbReference>
<feature type="domain" description="HYR" evidence="2">
    <location>
        <begin position="167"/>
        <end position="250"/>
    </location>
</feature>
<accession>A0A2G8L865</accession>
<proteinExistence type="predicted"/>
<dbReference type="SUPFAM" id="SSF49265">
    <property type="entry name" value="Fibronectin type III"/>
    <property type="match status" value="1"/>
</dbReference>
<dbReference type="InterPro" id="IPR038081">
    <property type="entry name" value="CalX-like_sf"/>
</dbReference>
<evidence type="ECO:0000313" key="4">
    <source>
        <dbReference type="EMBL" id="PIK56444.1"/>
    </source>
</evidence>
<dbReference type="Pfam" id="PF02494">
    <property type="entry name" value="HYR"/>
    <property type="match status" value="2"/>
</dbReference>
<feature type="domain" description="HYR" evidence="2">
    <location>
        <begin position="86"/>
        <end position="166"/>
    </location>
</feature>
<dbReference type="Gene3D" id="2.60.40.10">
    <property type="entry name" value="Immunoglobulins"/>
    <property type="match status" value="1"/>
</dbReference>
<evidence type="ECO:0000259" key="3">
    <source>
        <dbReference type="PROSITE" id="PS50853"/>
    </source>
</evidence>
<dbReference type="PANTHER" id="PTHR24273">
    <property type="entry name" value="FI04643P-RELATED"/>
    <property type="match status" value="1"/>
</dbReference>
<evidence type="ECO:0000256" key="1">
    <source>
        <dbReference type="ARBA" id="ARBA00022737"/>
    </source>
</evidence>